<dbReference type="PANTHER" id="PTHR30474">
    <property type="entry name" value="CELL CYCLE PROTEIN"/>
    <property type="match status" value="1"/>
</dbReference>
<dbReference type="Proteomes" id="UP000294682">
    <property type="component" value="Unassembled WGS sequence"/>
</dbReference>
<sequence length="378" mass="40774">MKKLLHFTADYLRHTDIVLIVFCLAASGISVAALAAMARSGYVDTSGLPYKTALVQLAASGAGVCVAMLLSKLDYHTMAKLWKIHAPLCVALVVLTFFIGITVGEADDKAWISLPLGLSFQPAEVLKISFVITFAFHLSVVKEEINSLRNVLLLGAHAALPVLLVHLQGDDGTAMVFAFIFLSMIFVAGLSWRYLLGAAAALAAAAPLVWIYVMNEDQRQRIEMIVTGNLDPSGIGYQQWHGLLSIGSGQLLGTGLFGGEHRYVPAMRNDFIFAFLGEAMGFVGCLIVILLLLGICSRILWTSHLAQDDLGRYICIGIFAMIAFQSILNIGMCLSMLPVIGVTLPFFSAGGTSAAALYLGIGVVLSVYMHSRRHLFMD</sequence>
<gene>
    <name evidence="7" type="ORF">EDD78_10879</name>
</gene>
<keyword evidence="3" id="KW-0133">Cell shape</keyword>
<feature type="transmembrane region" description="Helical" evidence="6">
    <location>
        <begin position="173"/>
        <end position="190"/>
    </location>
</feature>
<feature type="transmembrane region" description="Helical" evidence="6">
    <location>
        <begin position="16"/>
        <end position="38"/>
    </location>
</feature>
<comment type="subcellular location">
    <subcellularLocation>
        <location evidence="1">Membrane</location>
        <topology evidence="1">Multi-pass membrane protein</topology>
    </subcellularLocation>
</comment>
<comment type="caution">
    <text evidence="7">The sequence shown here is derived from an EMBL/GenBank/DDBJ whole genome shotgun (WGS) entry which is preliminary data.</text>
</comment>
<accession>A0A9X8Y7R7</accession>
<evidence type="ECO:0000256" key="1">
    <source>
        <dbReference type="ARBA" id="ARBA00004141"/>
    </source>
</evidence>
<evidence type="ECO:0000256" key="6">
    <source>
        <dbReference type="SAM" id="Phobius"/>
    </source>
</evidence>
<keyword evidence="2 6" id="KW-0812">Transmembrane</keyword>
<name>A0A9X8Y7R7_9FIRM</name>
<feature type="transmembrane region" description="Helical" evidence="6">
    <location>
        <begin position="271"/>
        <end position="301"/>
    </location>
</feature>
<keyword evidence="4 6" id="KW-1133">Transmembrane helix</keyword>
<dbReference type="PANTHER" id="PTHR30474:SF1">
    <property type="entry name" value="PEPTIDOGLYCAN GLYCOSYLTRANSFERASE MRDB"/>
    <property type="match status" value="1"/>
</dbReference>
<dbReference type="EMBL" id="SLUK01000008">
    <property type="protein sequence ID" value="TCL42768.1"/>
    <property type="molecule type" value="Genomic_DNA"/>
</dbReference>
<feature type="transmembrane region" description="Helical" evidence="6">
    <location>
        <begin position="195"/>
        <end position="213"/>
    </location>
</feature>
<dbReference type="Pfam" id="PF01098">
    <property type="entry name" value="FTSW_RODA_SPOVE"/>
    <property type="match status" value="1"/>
</dbReference>
<dbReference type="GO" id="GO:0005886">
    <property type="term" value="C:plasma membrane"/>
    <property type="evidence" value="ECO:0007669"/>
    <property type="project" value="TreeGrafter"/>
</dbReference>
<feature type="transmembrane region" description="Helical" evidence="6">
    <location>
        <begin position="346"/>
        <end position="368"/>
    </location>
</feature>
<dbReference type="AlphaFoldDB" id="A0A9X8Y7R7"/>
<evidence type="ECO:0000256" key="4">
    <source>
        <dbReference type="ARBA" id="ARBA00022989"/>
    </source>
</evidence>
<keyword evidence="8" id="KW-1185">Reference proteome</keyword>
<reference evidence="7 8" key="1">
    <citation type="submission" date="2019-03" db="EMBL/GenBank/DDBJ databases">
        <title>Genomic Encyclopedia of Type Strains, Phase IV (KMG-IV): sequencing the most valuable type-strain genomes for metagenomic binning, comparative biology and taxonomic classification.</title>
        <authorList>
            <person name="Goeker M."/>
        </authorList>
    </citation>
    <scope>NUCLEOTIDE SEQUENCE [LARGE SCALE GENOMIC DNA]</scope>
    <source>
        <strain evidence="7 8">DSM 100433</strain>
    </source>
</reference>
<dbReference type="InterPro" id="IPR001182">
    <property type="entry name" value="FtsW/RodA"/>
</dbReference>
<dbReference type="GO" id="GO:0008360">
    <property type="term" value="P:regulation of cell shape"/>
    <property type="evidence" value="ECO:0007669"/>
    <property type="project" value="UniProtKB-KW"/>
</dbReference>
<feature type="transmembrane region" description="Helical" evidence="6">
    <location>
        <begin position="50"/>
        <end position="70"/>
    </location>
</feature>
<evidence type="ECO:0000313" key="7">
    <source>
        <dbReference type="EMBL" id="TCL42768.1"/>
    </source>
</evidence>
<evidence type="ECO:0000256" key="5">
    <source>
        <dbReference type="ARBA" id="ARBA00023136"/>
    </source>
</evidence>
<protein>
    <submittedName>
        <fullName evidence="7">Rod shape determining protein RodA</fullName>
    </submittedName>
</protein>
<feature type="transmembrane region" description="Helical" evidence="6">
    <location>
        <begin position="313"/>
        <end position="340"/>
    </location>
</feature>
<evidence type="ECO:0000256" key="2">
    <source>
        <dbReference type="ARBA" id="ARBA00022692"/>
    </source>
</evidence>
<keyword evidence="5 6" id="KW-0472">Membrane</keyword>
<feature type="transmembrane region" description="Helical" evidence="6">
    <location>
        <begin position="82"/>
        <end position="103"/>
    </location>
</feature>
<dbReference type="GO" id="GO:0015648">
    <property type="term" value="F:lipid-linked peptidoglycan transporter activity"/>
    <property type="evidence" value="ECO:0007669"/>
    <property type="project" value="TreeGrafter"/>
</dbReference>
<evidence type="ECO:0000256" key="3">
    <source>
        <dbReference type="ARBA" id="ARBA00022960"/>
    </source>
</evidence>
<dbReference type="GO" id="GO:0051301">
    <property type="term" value="P:cell division"/>
    <property type="evidence" value="ECO:0007669"/>
    <property type="project" value="InterPro"/>
</dbReference>
<organism evidence="7 8">
    <name type="scientific">Harryflintia acetispora</name>
    <dbReference type="NCBI Taxonomy" id="1849041"/>
    <lineage>
        <taxon>Bacteria</taxon>
        <taxon>Bacillati</taxon>
        <taxon>Bacillota</taxon>
        <taxon>Clostridia</taxon>
        <taxon>Eubacteriales</taxon>
        <taxon>Oscillospiraceae</taxon>
        <taxon>Harryflintia</taxon>
    </lineage>
</organism>
<feature type="transmembrane region" description="Helical" evidence="6">
    <location>
        <begin position="123"/>
        <end position="141"/>
    </location>
</feature>
<dbReference type="RefSeq" id="WP_165873181.1">
    <property type="nucleotide sequence ID" value="NZ_SLUK01000008.1"/>
</dbReference>
<feature type="transmembrane region" description="Helical" evidence="6">
    <location>
        <begin position="148"/>
        <end position="167"/>
    </location>
</feature>
<proteinExistence type="predicted"/>
<evidence type="ECO:0000313" key="8">
    <source>
        <dbReference type="Proteomes" id="UP000294682"/>
    </source>
</evidence>
<dbReference type="GO" id="GO:0032153">
    <property type="term" value="C:cell division site"/>
    <property type="evidence" value="ECO:0007669"/>
    <property type="project" value="TreeGrafter"/>
</dbReference>